<dbReference type="InterPro" id="IPR016727">
    <property type="entry name" value="ATPase_V0-cplx_dsu"/>
</dbReference>
<organism evidence="3 5">
    <name type="scientific">Plasmodiophora brassicae</name>
    <name type="common">Clubroot disease agent</name>
    <dbReference type="NCBI Taxonomy" id="37360"/>
    <lineage>
        <taxon>Eukaryota</taxon>
        <taxon>Sar</taxon>
        <taxon>Rhizaria</taxon>
        <taxon>Endomyxa</taxon>
        <taxon>Phytomyxea</taxon>
        <taxon>Plasmodiophorida</taxon>
        <taxon>Plasmodiophoridae</taxon>
        <taxon>Plasmodiophora</taxon>
    </lineage>
</organism>
<dbReference type="EMBL" id="CDSF01000155">
    <property type="protein sequence ID" value="CEP03651.1"/>
    <property type="molecule type" value="Genomic_DNA"/>
</dbReference>
<dbReference type="SUPFAM" id="SSF103486">
    <property type="entry name" value="V-type ATP synthase subunit C"/>
    <property type="match status" value="1"/>
</dbReference>
<dbReference type="PANTHER" id="PTHR11028">
    <property type="entry name" value="VACUOLAR ATP SYNTHASE SUBUNIT AC39"/>
    <property type="match status" value="1"/>
</dbReference>
<dbReference type="OMA" id="MTYGYMI"/>
<evidence type="ECO:0000256" key="2">
    <source>
        <dbReference type="ARBA" id="ARBA00023065"/>
    </source>
</evidence>
<dbReference type="Gene3D" id="1.10.132.50">
    <property type="entry name" value="ATP synthase (C/AC39) subunit, domain 3"/>
    <property type="match status" value="1"/>
</dbReference>
<dbReference type="InterPro" id="IPR036079">
    <property type="entry name" value="ATPase_csu/dsu_sf"/>
</dbReference>
<reference evidence="4 6" key="2">
    <citation type="submission" date="2018-03" db="EMBL/GenBank/DDBJ databases">
        <authorList>
            <person name="Fogelqvist J."/>
        </authorList>
    </citation>
    <scope>NUCLEOTIDE SEQUENCE [LARGE SCALE GENOMIC DNA]</scope>
</reference>
<keyword evidence="1" id="KW-0813">Transport</keyword>
<name>A0A0G4J8S6_PLABS</name>
<dbReference type="AlphaFoldDB" id="A0A0G4J8S6"/>
<keyword evidence="5" id="KW-1185">Reference proteome</keyword>
<keyword evidence="4" id="KW-0496">Mitochondrion</keyword>
<keyword evidence="2" id="KW-0406">Ion transport</keyword>
<dbReference type="InterPro" id="IPR044911">
    <property type="entry name" value="V-type_ATPase_csu/dsu_dom_3"/>
</dbReference>
<evidence type="ECO:0000313" key="6">
    <source>
        <dbReference type="Proteomes" id="UP000290189"/>
    </source>
</evidence>
<dbReference type="InterPro" id="IPR002843">
    <property type="entry name" value="ATPase_V0-cplx_csu/dsu"/>
</dbReference>
<dbReference type="GO" id="GO:0046961">
    <property type="term" value="F:proton-transporting ATPase activity, rotational mechanism"/>
    <property type="evidence" value="ECO:0007669"/>
    <property type="project" value="InterPro"/>
</dbReference>
<dbReference type="PIRSF" id="PIRSF018497">
    <property type="entry name" value="V-ATP_synth_D"/>
    <property type="match status" value="1"/>
</dbReference>
<accession>A0A0G4J8S6</accession>
<evidence type="ECO:0000313" key="3">
    <source>
        <dbReference type="EMBL" id="CEP03651.1"/>
    </source>
</evidence>
<reference evidence="3 5" key="1">
    <citation type="submission" date="2015-02" db="EMBL/GenBank/DDBJ databases">
        <authorList>
            <person name="Chooi Y.-H."/>
        </authorList>
    </citation>
    <scope>NUCLEOTIDE SEQUENCE [LARGE SCALE GENOMIC DNA]</scope>
    <source>
        <strain evidence="3">E3</strain>
    </source>
</reference>
<protein>
    <recommendedName>
        <fullName evidence="7">V-type proton ATPase subunit</fullName>
    </recommendedName>
</protein>
<dbReference type="GO" id="GO:0033179">
    <property type="term" value="C:proton-transporting V-type ATPase, V0 domain"/>
    <property type="evidence" value="ECO:0007669"/>
    <property type="project" value="InterPro"/>
</dbReference>
<dbReference type="OrthoDB" id="10250083at2759"/>
<dbReference type="STRING" id="37360.A0A0G4J8S6"/>
<proteinExistence type="predicted"/>
<dbReference type="Pfam" id="PF01992">
    <property type="entry name" value="vATP-synt_AC39"/>
    <property type="match status" value="1"/>
</dbReference>
<evidence type="ECO:0000256" key="1">
    <source>
        <dbReference type="ARBA" id="ARBA00022448"/>
    </source>
</evidence>
<dbReference type="Proteomes" id="UP000290189">
    <property type="component" value="Unassembled WGS sequence"/>
</dbReference>
<evidence type="ECO:0008006" key="7">
    <source>
        <dbReference type="Google" id="ProtNLM"/>
    </source>
</evidence>
<gene>
    <name evidence="3" type="ORF">PBRA_003258</name>
    <name evidence="4" type="ORF">PLBR_LOCUS6835</name>
</gene>
<sequence>MSEQRDESLDFYQEESYVRSYRSPGSLLTFNIAHGYLEGVFRGFRSGFLTVSHYRQLCQCETLDDVKLTLTDTDYAAALQALQAPKLTPEMIVDVCGSKLNQEFDHIRSQATGPLATFMDMISFEFMIDNISFLILSLVKGGAPDHLLSKCNPMGRFPRMKSILTFENTDEGLLDLYSTVLVDTPVAPYFEKYFEVVSPIGADSPPLLHMHRVFAEEDIDVINDVLKRLWLEDFYNYAQQLGGTTWEVMKDLLEFEADRRAISIMINSFATPLNDPLRRQERASMFASFGTLYPSAIEKFSQVGDMSQLGAVLEDYKPFHLLWQRAHNEGKEIVDVLYEREIELSREAFLGQSHLAFVWAYVKLKEQERRNLFWITECINQQQKDPSTINRWIAVF</sequence>
<dbReference type="Proteomes" id="UP000039324">
    <property type="component" value="Unassembled WGS sequence"/>
</dbReference>
<evidence type="ECO:0000313" key="4">
    <source>
        <dbReference type="EMBL" id="SPQ99620.1"/>
    </source>
</evidence>
<geneLocation type="mitochondrion" evidence="4"/>
<evidence type="ECO:0000313" key="5">
    <source>
        <dbReference type="Proteomes" id="UP000039324"/>
    </source>
</evidence>
<dbReference type="EMBL" id="OVEO01000012">
    <property type="protein sequence ID" value="SPQ99620.1"/>
    <property type="molecule type" value="Genomic_DNA"/>
</dbReference>